<dbReference type="GO" id="GO:0019545">
    <property type="term" value="P:L-arginine catabolic process to succinate"/>
    <property type="evidence" value="ECO:0007669"/>
    <property type="project" value="UniProtKB-UniRule"/>
</dbReference>
<dbReference type="SUPFAM" id="SSF53187">
    <property type="entry name" value="Zn-dependent exopeptidases"/>
    <property type="match status" value="1"/>
</dbReference>
<feature type="domain" description="AstE/AspA barrel-sandwich hybrid" evidence="7">
    <location>
        <begin position="261"/>
        <end position="334"/>
    </location>
</feature>
<feature type="binding site" evidence="5">
    <location>
        <position position="157"/>
    </location>
    <ligand>
        <name>Zn(2+)</name>
        <dbReference type="ChEBI" id="CHEBI:29105"/>
    </ligand>
</feature>
<dbReference type="RefSeq" id="WP_085275962.1">
    <property type="nucleotide sequence ID" value="NZ_FXAG01000007.1"/>
</dbReference>
<keyword evidence="2 5" id="KW-0479">Metal-binding</keyword>
<dbReference type="EC" id="3.5.1.96" evidence="5 6"/>
<dbReference type="UniPathway" id="UPA00185">
    <property type="reaction ID" value="UER00283"/>
</dbReference>
<evidence type="ECO:0000256" key="4">
    <source>
        <dbReference type="ARBA" id="ARBA00022833"/>
    </source>
</evidence>
<keyword evidence="3 5" id="KW-0378">Hydrolase</keyword>
<dbReference type="Gene3D" id="3.40.630.10">
    <property type="entry name" value="Zn peptidases"/>
    <property type="match status" value="1"/>
</dbReference>
<dbReference type="GO" id="GO:0019544">
    <property type="term" value="P:L-arginine catabolic process to L-glutamate"/>
    <property type="evidence" value="ECO:0007669"/>
    <property type="project" value="UniProtKB-UniRule"/>
</dbReference>
<comment type="similarity">
    <text evidence="5">Belongs to the AspA/AstE family. Succinylglutamate desuccinylase subfamily.</text>
</comment>
<organism evidence="9 10">
    <name type="scientific">Pseudogulbenkiania subflava DSM 22618</name>
    <dbReference type="NCBI Taxonomy" id="1123014"/>
    <lineage>
        <taxon>Bacteria</taxon>
        <taxon>Pseudomonadati</taxon>
        <taxon>Pseudomonadota</taxon>
        <taxon>Betaproteobacteria</taxon>
        <taxon>Neisseriales</taxon>
        <taxon>Chromobacteriaceae</taxon>
        <taxon>Pseudogulbenkiania</taxon>
    </lineage>
</organism>
<evidence type="ECO:0000313" key="9">
    <source>
        <dbReference type="EMBL" id="SMF16683.1"/>
    </source>
</evidence>
<evidence type="ECO:0000256" key="3">
    <source>
        <dbReference type="ARBA" id="ARBA00022801"/>
    </source>
</evidence>
<dbReference type="PANTHER" id="PTHR15162">
    <property type="entry name" value="ASPARTOACYLASE"/>
    <property type="match status" value="1"/>
</dbReference>
<protein>
    <recommendedName>
        <fullName evidence="5 6">Succinylglutamate desuccinylase</fullName>
        <ecNumber evidence="5 6">3.5.1.96</ecNumber>
    </recommendedName>
</protein>
<comment type="catalytic activity">
    <reaction evidence="5">
        <text>N-succinyl-L-glutamate + H2O = L-glutamate + succinate</text>
        <dbReference type="Rhea" id="RHEA:15169"/>
        <dbReference type="ChEBI" id="CHEBI:15377"/>
        <dbReference type="ChEBI" id="CHEBI:29985"/>
        <dbReference type="ChEBI" id="CHEBI:30031"/>
        <dbReference type="ChEBI" id="CHEBI:58763"/>
        <dbReference type="EC" id="3.5.1.96"/>
    </reaction>
</comment>
<dbReference type="PANTHER" id="PTHR15162:SF7">
    <property type="entry name" value="SUCCINYLGLUTAMATE DESUCCINYLASE"/>
    <property type="match status" value="1"/>
</dbReference>
<gene>
    <name evidence="5" type="primary">astE</name>
    <name evidence="9" type="ORF">SAMN02745746_01668</name>
</gene>
<dbReference type="AlphaFoldDB" id="A0A1Y6BR59"/>
<keyword evidence="10" id="KW-1185">Reference proteome</keyword>
<feature type="binding site" evidence="5">
    <location>
        <position position="65"/>
    </location>
    <ligand>
        <name>Zn(2+)</name>
        <dbReference type="ChEBI" id="CHEBI:29105"/>
    </ligand>
</feature>
<dbReference type="EMBL" id="FXAG01000007">
    <property type="protein sequence ID" value="SMF16683.1"/>
    <property type="molecule type" value="Genomic_DNA"/>
</dbReference>
<comment type="function">
    <text evidence="5">Transforms N(2)-succinylglutamate into succinate and glutamate.</text>
</comment>
<evidence type="ECO:0000256" key="1">
    <source>
        <dbReference type="ARBA" id="ARBA00022503"/>
    </source>
</evidence>
<feature type="active site" evidence="5">
    <location>
        <position position="221"/>
    </location>
</feature>
<name>A0A1Y6BR59_9NEIS</name>
<feature type="domain" description="Succinylglutamate desuccinylase/Aspartoacylase catalytic" evidence="8">
    <location>
        <begin position="53"/>
        <end position="246"/>
    </location>
</feature>
<dbReference type="InterPro" id="IPR050178">
    <property type="entry name" value="AspA/AstE_fam"/>
</dbReference>
<comment type="cofactor">
    <cofactor evidence="5">
        <name>Zn(2+)</name>
        <dbReference type="ChEBI" id="CHEBI:29105"/>
    </cofactor>
    <text evidence="5">Binds 1 zinc ion per subunit.</text>
</comment>
<dbReference type="NCBIfam" id="TIGR03242">
    <property type="entry name" value="arg_catab_astE"/>
    <property type="match status" value="1"/>
</dbReference>
<evidence type="ECO:0000259" key="7">
    <source>
        <dbReference type="Pfam" id="PF04952"/>
    </source>
</evidence>
<dbReference type="Proteomes" id="UP000192920">
    <property type="component" value="Unassembled WGS sequence"/>
</dbReference>
<dbReference type="InterPro" id="IPR055438">
    <property type="entry name" value="AstE_AspA_cat"/>
</dbReference>
<accession>A0A1Y6BR59</accession>
<evidence type="ECO:0000256" key="5">
    <source>
        <dbReference type="HAMAP-Rule" id="MF_00767"/>
    </source>
</evidence>
<dbReference type="GO" id="GO:0009017">
    <property type="term" value="F:succinylglutamate desuccinylase activity"/>
    <property type="evidence" value="ECO:0007669"/>
    <property type="project" value="UniProtKB-UniRule"/>
</dbReference>
<dbReference type="PIRSF" id="PIRSF017020">
    <property type="entry name" value="AstE"/>
    <property type="match status" value="1"/>
</dbReference>
<comment type="pathway">
    <text evidence="5">Amino-acid degradation; L-arginine degradation via AST pathway; L-glutamate and succinate from L-arginine: step 5/5.</text>
</comment>
<feature type="binding site" evidence="5">
    <location>
        <position position="62"/>
    </location>
    <ligand>
        <name>Zn(2+)</name>
        <dbReference type="ChEBI" id="CHEBI:29105"/>
    </ligand>
</feature>
<dbReference type="NCBIfam" id="NF003706">
    <property type="entry name" value="PRK05324.1"/>
    <property type="match status" value="1"/>
</dbReference>
<dbReference type="GO" id="GO:0016788">
    <property type="term" value="F:hydrolase activity, acting on ester bonds"/>
    <property type="evidence" value="ECO:0007669"/>
    <property type="project" value="UniProtKB-UniRule"/>
</dbReference>
<dbReference type="CDD" id="cd03855">
    <property type="entry name" value="M14_ASTE"/>
    <property type="match status" value="1"/>
</dbReference>
<evidence type="ECO:0000259" key="8">
    <source>
        <dbReference type="Pfam" id="PF24827"/>
    </source>
</evidence>
<evidence type="ECO:0000256" key="6">
    <source>
        <dbReference type="NCBIfam" id="TIGR03242"/>
    </source>
</evidence>
<keyword evidence="1 5" id="KW-0056">Arginine metabolism</keyword>
<dbReference type="Pfam" id="PF24827">
    <property type="entry name" value="AstE_AspA_cat"/>
    <property type="match status" value="1"/>
</dbReference>
<dbReference type="InterPro" id="IPR016681">
    <property type="entry name" value="SuccinylGlu_desuccinylase"/>
</dbReference>
<dbReference type="HAMAP" id="MF_00767">
    <property type="entry name" value="Arg_catab_AstE"/>
    <property type="match status" value="1"/>
</dbReference>
<proteinExistence type="inferred from homology"/>
<reference evidence="10" key="1">
    <citation type="submission" date="2017-04" db="EMBL/GenBank/DDBJ databases">
        <authorList>
            <person name="Varghese N."/>
            <person name="Submissions S."/>
        </authorList>
    </citation>
    <scope>NUCLEOTIDE SEQUENCE [LARGE SCALE GENOMIC DNA]</scope>
    <source>
        <strain evidence="10">DSM 22618</strain>
    </source>
</reference>
<dbReference type="STRING" id="1123014.SAMN02745746_01668"/>
<dbReference type="GO" id="GO:0008270">
    <property type="term" value="F:zinc ion binding"/>
    <property type="evidence" value="ECO:0007669"/>
    <property type="project" value="UniProtKB-UniRule"/>
</dbReference>
<sequence length="337" mass="38302">MNQPSLSYDFLTATLQDQPPVAREWPLANGVTARWRERGILELVPPQLDDHTDRVLISCGVHGNETAPIEVANGILRDIEQGRLPLAVHLLLMFGNPDAMQAGERYLDYDMNRLFNGQHAKHPATREAQRAAVLENAAAAFFEQAPNGCQRLHYDLHTAIRGSVFERFAIYPYLHERDYNREQLCWLESADITTVLLHSQPAATFTYYTSRHCQTDALTLELGKARPFGQNDLSRFEGINQALRRLLSGQRDPLPAFANERFQLFRAKYDLVKHSDQFRLYLHDQVENFTLLEDGFVIAEDQDVRYQAHGGNERILFPNPKVGNGLRAGIVIEPVAI</sequence>
<evidence type="ECO:0000256" key="2">
    <source>
        <dbReference type="ARBA" id="ARBA00022723"/>
    </source>
</evidence>
<dbReference type="InterPro" id="IPR007036">
    <property type="entry name" value="Aste_AspA_hybrid_dom"/>
</dbReference>
<evidence type="ECO:0000313" key="10">
    <source>
        <dbReference type="Proteomes" id="UP000192920"/>
    </source>
</evidence>
<dbReference type="Pfam" id="PF04952">
    <property type="entry name" value="AstE_AspA_hybrid"/>
    <property type="match status" value="1"/>
</dbReference>
<keyword evidence="4 5" id="KW-0862">Zinc</keyword>